<reference evidence="1" key="1">
    <citation type="journal article" date="2014" name="Front. Microbiol.">
        <title>High frequency of phylogenetically diverse reductive dehalogenase-homologous genes in deep subseafloor sedimentary metagenomes.</title>
        <authorList>
            <person name="Kawai M."/>
            <person name="Futagami T."/>
            <person name="Toyoda A."/>
            <person name="Takaki Y."/>
            <person name="Nishi S."/>
            <person name="Hori S."/>
            <person name="Arai W."/>
            <person name="Tsubouchi T."/>
            <person name="Morono Y."/>
            <person name="Uchiyama I."/>
            <person name="Ito T."/>
            <person name="Fujiyama A."/>
            <person name="Inagaki F."/>
            <person name="Takami H."/>
        </authorList>
    </citation>
    <scope>NUCLEOTIDE SEQUENCE</scope>
    <source>
        <strain evidence="1">Expedition CK06-06</strain>
    </source>
</reference>
<evidence type="ECO:0000313" key="1">
    <source>
        <dbReference type="EMBL" id="GAG00753.1"/>
    </source>
</evidence>
<protein>
    <submittedName>
        <fullName evidence="1">Uncharacterized protein</fullName>
    </submittedName>
</protein>
<proteinExistence type="predicted"/>
<gene>
    <name evidence="1" type="ORF">S01H1_41639</name>
</gene>
<comment type="caution">
    <text evidence="1">The sequence shown here is derived from an EMBL/GenBank/DDBJ whole genome shotgun (WGS) entry which is preliminary data.</text>
</comment>
<feature type="non-terminal residue" evidence="1">
    <location>
        <position position="1"/>
    </location>
</feature>
<organism evidence="1">
    <name type="scientific">marine sediment metagenome</name>
    <dbReference type="NCBI Taxonomy" id="412755"/>
    <lineage>
        <taxon>unclassified sequences</taxon>
        <taxon>metagenomes</taxon>
        <taxon>ecological metagenomes</taxon>
    </lineage>
</organism>
<name>X0UK63_9ZZZZ</name>
<sequence length="47" mass="4885">TTGSGVSDEGAWSFSILKKVLSELVDSFIGTLILSVSEWLAGAVPES</sequence>
<accession>X0UK63</accession>
<dbReference type="EMBL" id="BARS01026421">
    <property type="protein sequence ID" value="GAG00753.1"/>
    <property type="molecule type" value="Genomic_DNA"/>
</dbReference>
<dbReference type="AlphaFoldDB" id="X0UK63"/>